<keyword evidence="2" id="KW-1185">Reference proteome</keyword>
<name>A0AA97FDW3_9EURY</name>
<proteinExistence type="predicted"/>
<dbReference type="EMBL" id="CP043875">
    <property type="protein sequence ID" value="WOF16742.1"/>
    <property type="molecule type" value="Genomic_DNA"/>
</dbReference>
<dbReference type="Proteomes" id="UP001301797">
    <property type="component" value="Chromosome"/>
</dbReference>
<sequence length="117" mass="13717">MANWTIKSALREYDRKYRKDEGNPAKRKIDRIILSLYILGENGRKNVSQQDIERKAAISKKEIIPAIEESMEKGWIIDSSTMSGMKWTLNRKGIIYAEEIIETLESVENRFYLTEME</sequence>
<reference evidence="1 2" key="1">
    <citation type="submission" date="2019-09" db="EMBL/GenBank/DDBJ databases">
        <title>The complete genome of Methanoplanus sp. FWC-SCC4.</title>
        <authorList>
            <person name="Chen S.-C."/>
            <person name="Zhou Y.-Z."/>
            <person name="Lai M.-C."/>
        </authorList>
    </citation>
    <scope>NUCLEOTIDE SEQUENCE [LARGE SCALE GENOMIC DNA]</scope>
    <source>
        <strain evidence="1 2">FWC-SCC4</strain>
    </source>
</reference>
<accession>A0AA97FDW3</accession>
<dbReference type="RefSeq" id="WP_317136168.1">
    <property type="nucleotide sequence ID" value="NZ_CP043875.1"/>
</dbReference>
<dbReference type="KEGG" id="mefw:F1737_08585"/>
<protein>
    <submittedName>
        <fullName evidence="1">Uncharacterized protein</fullName>
    </submittedName>
</protein>
<dbReference type="GeneID" id="85230214"/>
<gene>
    <name evidence="1" type="ORF">F1737_08585</name>
</gene>
<evidence type="ECO:0000313" key="1">
    <source>
        <dbReference type="EMBL" id="WOF16742.1"/>
    </source>
</evidence>
<organism evidence="1 2">
    <name type="scientific">Methanochimaera problematica</name>
    <dbReference type="NCBI Taxonomy" id="2609417"/>
    <lineage>
        <taxon>Archaea</taxon>
        <taxon>Methanobacteriati</taxon>
        <taxon>Methanobacteriota</taxon>
        <taxon>Stenosarchaea group</taxon>
        <taxon>Methanomicrobia</taxon>
        <taxon>Methanomicrobiales</taxon>
        <taxon>Methanomicrobiaceae</taxon>
        <taxon>Methanochimaera</taxon>
    </lineage>
</organism>
<dbReference type="AlphaFoldDB" id="A0AA97FDW3"/>
<evidence type="ECO:0000313" key="2">
    <source>
        <dbReference type="Proteomes" id="UP001301797"/>
    </source>
</evidence>